<dbReference type="InterPro" id="IPR036567">
    <property type="entry name" value="RHF-like"/>
</dbReference>
<dbReference type="Proteomes" id="UP000228593">
    <property type="component" value="Unassembled WGS sequence"/>
</dbReference>
<dbReference type="OrthoDB" id="121633at2"/>
<dbReference type="Pfam" id="PF02482">
    <property type="entry name" value="Ribosomal_S30AE"/>
    <property type="match status" value="1"/>
</dbReference>
<keyword evidence="2" id="KW-1185">Reference proteome</keyword>
<proteinExistence type="predicted"/>
<dbReference type="RefSeq" id="WP_099917045.1">
    <property type="nucleotide sequence ID" value="NZ_BMHS01000027.1"/>
</dbReference>
<reference evidence="1 2" key="1">
    <citation type="submission" date="2017-10" db="EMBL/GenBank/DDBJ databases">
        <title>Massilia psychrophilum sp. nov., a novel purple-pigmented bacterium isolated from Tianshan glacier, Xinjiang Municipality, China.</title>
        <authorList>
            <person name="Wang H."/>
        </authorList>
    </citation>
    <scope>NUCLEOTIDE SEQUENCE [LARGE SCALE GENOMIC DNA]</scope>
    <source>
        <strain evidence="1 2">JCM 30813</strain>
    </source>
</reference>
<dbReference type="InterPro" id="IPR003489">
    <property type="entry name" value="RHF/RaiA"/>
</dbReference>
<dbReference type="AlphaFoldDB" id="A0A2G8SYE0"/>
<organism evidence="1 2">
    <name type="scientific">Massilia psychrophila</name>
    <dbReference type="NCBI Taxonomy" id="1603353"/>
    <lineage>
        <taxon>Bacteria</taxon>
        <taxon>Pseudomonadati</taxon>
        <taxon>Pseudomonadota</taxon>
        <taxon>Betaproteobacteria</taxon>
        <taxon>Burkholderiales</taxon>
        <taxon>Oxalobacteraceae</taxon>
        <taxon>Telluria group</taxon>
        <taxon>Massilia</taxon>
    </lineage>
</organism>
<accession>A0A2G8SYE0</accession>
<sequence length="127" mass="14074">MQININTDKTIERHQGLDDHVETVVQAAVSRFRDHITRVEVHLSDENSQKSADGGNRCMLEARVTGYQPIAVTEHSINLHQAISGAADKLKRAVDSALGRLHDKHMHKSPTIADVTDVTDEINEKSS</sequence>
<name>A0A2G8SYE0_9BURK</name>
<dbReference type="EMBL" id="PDOB01000030">
    <property type="protein sequence ID" value="PIL38733.1"/>
    <property type="molecule type" value="Genomic_DNA"/>
</dbReference>
<dbReference type="Gene3D" id="3.30.160.100">
    <property type="entry name" value="Ribosome hibernation promotion factor-like"/>
    <property type="match status" value="1"/>
</dbReference>
<comment type="caution">
    <text evidence="1">The sequence shown here is derived from an EMBL/GenBank/DDBJ whole genome shotgun (WGS) entry which is preliminary data.</text>
</comment>
<evidence type="ECO:0000313" key="1">
    <source>
        <dbReference type="EMBL" id="PIL38733.1"/>
    </source>
</evidence>
<dbReference type="SUPFAM" id="SSF69754">
    <property type="entry name" value="Ribosome binding protein Y (YfiA homologue)"/>
    <property type="match status" value="1"/>
</dbReference>
<protein>
    <submittedName>
        <fullName evidence="1">Ribosomal subunit interface protein</fullName>
    </submittedName>
</protein>
<gene>
    <name evidence="1" type="ORF">CR103_16485</name>
</gene>
<evidence type="ECO:0000313" key="2">
    <source>
        <dbReference type="Proteomes" id="UP000228593"/>
    </source>
</evidence>